<dbReference type="Proteomes" id="UP000469185">
    <property type="component" value="Unassembled WGS sequence"/>
</dbReference>
<sequence>MAAQVFRFESPDRFIAGTVGEPGDRTFFLQARDDKQLASVALEKEQVAVLADRVDAMLDEILRRTDGQAPVPMTAPDTEDLDPLDQPIVEEFRVGTLTLAWDGEQEQVVITAYAAGEPGTEEEDEEPPENPEDSTRDVFVVRLTGAEARAFAKRAQALVAAGRPPCPLCGLALEPQGHICPRQNGYRRRD</sequence>
<name>A0A6N9YRA1_9ACTN</name>
<dbReference type="EMBL" id="JAAGOB010000012">
    <property type="protein sequence ID" value="NED97586.1"/>
    <property type="molecule type" value="Genomic_DNA"/>
</dbReference>
<evidence type="ECO:0000313" key="2">
    <source>
        <dbReference type="EMBL" id="NED97586.1"/>
    </source>
</evidence>
<dbReference type="Pfam" id="PF11290">
    <property type="entry name" value="DUF3090"/>
    <property type="match status" value="1"/>
</dbReference>
<gene>
    <name evidence="2" type="ORF">G1H11_20005</name>
</gene>
<proteinExistence type="predicted"/>
<protein>
    <submittedName>
        <fullName evidence="2">DUF3090 domain-containing protein</fullName>
    </submittedName>
</protein>
<dbReference type="NCBIfam" id="TIGR03847">
    <property type="entry name" value="conserved hypothetical protein"/>
    <property type="match status" value="1"/>
</dbReference>
<reference evidence="2 3" key="1">
    <citation type="submission" date="2020-02" db="EMBL/GenBank/DDBJ databases">
        <authorList>
            <person name="Li X.-J."/>
            <person name="Feng X.-M."/>
        </authorList>
    </citation>
    <scope>NUCLEOTIDE SEQUENCE [LARGE SCALE GENOMIC DNA]</scope>
    <source>
        <strain evidence="2 3">CGMCC 4.7225</strain>
    </source>
</reference>
<feature type="region of interest" description="Disordered" evidence="1">
    <location>
        <begin position="116"/>
        <end position="136"/>
    </location>
</feature>
<organism evidence="2 3">
    <name type="scientific">Phytoactinopolyspora alkaliphila</name>
    <dbReference type="NCBI Taxonomy" id="1783498"/>
    <lineage>
        <taxon>Bacteria</taxon>
        <taxon>Bacillati</taxon>
        <taxon>Actinomycetota</taxon>
        <taxon>Actinomycetes</taxon>
        <taxon>Jiangellales</taxon>
        <taxon>Jiangellaceae</taxon>
        <taxon>Phytoactinopolyspora</taxon>
    </lineage>
</organism>
<accession>A0A6N9YRA1</accession>
<dbReference type="RefSeq" id="WP_163820363.1">
    <property type="nucleotide sequence ID" value="NZ_JAAGOB010000012.1"/>
</dbReference>
<evidence type="ECO:0000313" key="3">
    <source>
        <dbReference type="Proteomes" id="UP000469185"/>
    </source>
</evidence>
<feature type="compositionally biased region" description="Acidic residues" evidence="1">
    <location>
        <begin position="119"/>
        <end position="132"/>
    </location>
</feature>
<dbReference type="AlphaFoldDB" id="A0A6N9YRA1"/>
<dbReference type="InterPro" id="IPR021441">
    <property type="entry name" value="DUF3090"/>
</dbReference>
<keyword evidence="3" id="KW-1185">Reference proteome</keyword>
<comment type="caution">
    <text evidence="2">The sequence shown here is derived from an EMBL/GenBank/DDBJ whole genome shotgun (WGS) entry which is preliminary data.</text>
</comment>
<evidence type="ECO:0000256" key="1">
    <source>
        <dbReference type="SAM" id="MobiDB-lite"/>
    </source>
</evidence>